<dbReference type="SUPFAM" id="SSF52047">
    <property type="entry name" value="RNI-like"/>
    <property type="match status" value="1"/>
</dbReference>
<organism evidence="2 3">
    <name type="scientific">Protea cynaroides</name>
    <dbReference type="NCBI Taxonomy" id="273540"/>
    <lineage>
        <taxon>Eukaryota</taxon>
        <taxon>Viridiplantae</taxon>
        <taxon>Streptophyta</taxon>
        <taxon>Embryophyta</taxon>
        <taxon>Tracheophyta</taxon>
        <taxon>Spermatophyta</taxon>
        <taxon>Magnoliopsida</taxon>
        <taxon>Proteales</taxon>
        <taxon>Proteaceae</taxon>
        <taxon>Protea</taxon>
    </lineage>
</organism>
<protein>
    <recommendedName>
        <fullName evidence="1">F-box domain-containing protein</fullName>
    </recommendedName>
</protein>
<dbReference type="Pfam" id="PF12937">
    <property type="entry name" value="F-box-like"/>
    <property type="match status" value="1"/>
</dbReference>
<dbReference type="EMBL" id="JAMYWD010000012">
    <property type="protein sequence ID" value="KAJ4949959.1"/>
    <property type="molecule type" value="Genomic_DNA"/>
</dbReference>
<gene>
    <name evidence="2" type="ORF">NE237_026791</name>
</gene>
<evidence type="ECO:0000259" key="1">
    <source>
        <dbReference type="Pfam" id="PF12937"/>
    </source>
</evidence>
<comment type="caution">
    <text evidence="2">The sequence shown here is derived from an EMBL/GenBank/DDBJ whole genome shotgun (WGS) entry which is preliminary data.</text>
</comment>
<keyword evidence="3" id="KW-1185">Reference proteome</keyword>
<dbReference type="PANTHER" id="PTHR38926">
    <property type="entry name" value="F-BOX DOMAIN CONTAINING PROTEIN, EXPRESSED"/>
    <property type="match status" value="1"/>
</dbReference>
<name>A0A9Q0GQL2_9MAGN</name>
<dbReference type="Proteomes" id="UP001141806">
    <property type="component" value="Unassembled WGS sequence"/>
</dbReference>
<evidence type="ECO:0000313" key="3">
    <source>
        <dbReference type="Proteomes" id="UP001141806"/>
    </source>
</evidence>
<reference evidence="2" key="1">
    <citation type="journal article" date="2023" name="Plant J.">
        <title>The genome of the king protea, Protea cynaroides.</title>
        <authorList>
            <person name="Chang J."/>
            <person name="Duong T.A."/>
            <person name="Schoeman C."/>
            <person name="Ma X."/>
            <person name="Roodt D."/>
            <person name="Barker N."/>
            <person name="Li Z."/>
            <person name="Van de Peer Y."/>
            <person name="Mizrachi E."/>
        </authorList>
    </citation>
    <scope>NUCLEOTIDE SEQUENCE</scope>
    <source>
        <tissue evidence="2">Young leaves</tissue>
    </source>
</reference>
<dbReference type="Gene3D" id="3.80.10.10">
    <property type="entry name" value="Ribonuclease Inhibitor"/>
    <property type="match status" value="1"/>
</dbReference>
<dbReference type="InterPro" id="IPR001810">
    <property type="entry name" value="F-box_dom"/>
</dbReference>
<dbReference type="OrthoDB" id="722566at2759"/>
<dbReference type="Gene3D" id="1.20.1280.50">
    <property type="match status" value="1"/>
</dbReference>
<feature type="domain" description="F-box" evidence="1">
    <location>
        <begin position="45"/>
        <end position="85"/>
    </location>
</feature>
<sequence>MEASKVFSGEINSTKFSGAASDLWIVLKMGEEALLERRWENMDLDILVRIFKTFDIIELTSGISQVCRTWRLACCDAILWKTLDLGLWRSNYIKIPAAPFVWVSDSSDKKLMRLLKVALGLSCGAVTCLIFHFNLYLKDEHLIYTAERCPQLKRLVLPAWNRITKSAICKAVRLWEDLESMTMPSIRCYSYIMEEIGRSCKNFRELKLMGPCDAVFASTLATWLPKLKVLSLRCSTLERDALILILDSLMHLEVLNISHCLLVEVPDPPAPRKILTELDETIIEKASRLREFYSCMDDSCIMCQRMKDDEGLIRWYKYEEWSWRVDEVSSLSLAMEQHGEVGGGILQVRDLE</sequence>
<dbReference type="PANTHER" id="PTHR38926:SF13">
    <property type="entry name" value="F-BOX DOMAIN CONTAINING PROTEIN, EXPRESSED"/>
    <property type="match status" value="1"/>
</dbReference>
<evidence type="ECO:0000313" key="2">
    <source>
        <dbReference type="EMBL" id="KAJ4949959.1"/>
    </source>
</evidence>
<accession>A0A9Q0GQL2</accession>
<dbReference type="AlphaFoldDB" id="A0A9Q0GQL2"/>
<dbReference type="SUPFAM" id="SSF81383">
    <property type="entry name" value="F-box domain"/>
    <property type="match status" value="1"/>
</dbReference>
<dbReference type="InterPro" id="IPR036047">
    <property type="entry name" value="F-box-like_dom_sf"/>
</dbReference>
<dbReference type="InterPro" id="IPR032675">
    <property type="entry name" value="LRR_dom_sf"/>
</dbReference>
<proteinExistence type="predicted"/>